<accession>A0A6M8B973</accession>
<dbReference type="Proteomes" id="UP000504752">
    <property type="component" value="Chromosome"/>
</dbReference>
<feature type="chain" id="PRO_5027043318" evidence="4">
    <location>
        <begin position="27"/>
        <end position="224"/>
    </location>
</feature>
<protein>
    <submittedName>
        <fullName evidence="5">Iron transporter</fullName>
    </submittedName>
</protein>
<sequence>MRTKTALTRRGAIAVAATISMAGALAACGSDKEAASSGSSAKASGGAASKDAASKDAAADSGAGFEEYPVGSDKQIEEQANVAVVYFQPVDMKPAGMALEAAKANFHLEADISALESNTLGYGSGDFIPGLTVDYEITDKATGAVANNGQAKGTFMQMNASDGPHYGANIALPDAGQYVLKLTVHSPAENGWVLHSDPETGVKGDFWTVPAELSWDWDYTPMEW</sequence>
<feature type="compositionally biased region" description="Low complexity" evidence="3">
    <location>
        <begin position="35"/>
        <end position="51"/>
    </location>
</feature>
<dbReference type="PROSITE" id="PS51257">
    <property type="entry name" value="PROKAR_LIPOPROTEIN"/>
    <property type="match status" value="1"/>
</dbReference>
<dbReference type="Pfam" id="PF10634">
    <property type="entry name" value="Iron_transport"/>
    <property type="match status" value="1"/>
</dbReference>
<dbReference type="KEGG" id="amam:HPC72_06695"/>
<feature type="region of interest" description="Disordered" evidence="3">
    <location>
        <begin position="32"/>
        <end position="53"/>
    </location>
</feature>
<gene>
    <name evidence="5" type="ORF">HPC72_06695</name>
</gene>
<organism evidence="5 6">
    <name type="scientific">Actinomyces marmotae</name>
    <dbReference type="NCBI Taxonomy" id="2737173"/>
    <lineage>
        <taxon>Bacteria</taxon>
        <taxon>Bacillati</taxon>
        <taxon>Actinomycetota</taxon>
        <taxon>Actinomycetes</taxon>
        <taxon>Actinomycetales</taxon>
        <taxon>Actinomycetaceae</taxon>
        <taxon>Actinomyces</taxon>
    </lineage>
</organism>
<evidence type="ECO:0000256" key="4">
    <source>
        <dbReference type="SAM" id="SignalP"/>
    </source>
</evidence>
<evidence type="ECO:0000256" key="2">
    <source>
        <dbReference type="ARBA" id="ARBA00022729"/>
    </source>
</evidence>
<evidence type="ECO:0000256" key="1">
    <source>
        <dbReference type="ARBA" id="ARBA00010013"/>
    </source>
</evidence>
<keyword evidence="6" id="KW-1185">Reference proteome</keyword>
<feature type="signal peptide" evidence="4">
    <location>
        <begin position="1"/>
        <end position="26"/>
    </location>
</feature>
<evidence type="ECO:0000313" key="6">
    <source>
        <dbReference type="Proteomes" id="UP000504752"/>
    </source>
</evidence>
<evidence type="ECO:0000313" key="5">
    <source>
        <dbReference type="EMBL" id="QKD79961.1"/>
    </source>
</evidence>
<dbReference type="AlphaFoldDB" id="A0A6M8B973"/>
<dbReference type="InterPro" id="IPR018470">
    <property type="entry name" value="Metal-bd_Tp34-typ"/>
</dbReference>
<dbReference type="InterPro" id="IPR006311">
    <property type="entry name" value="TAT_signal"/>
</dbReference>
<dbReference type="Gene3D" id="2.60.40.2480">
    <property type="entry name" value="Periplasmic metal-binding protein Tp34-type"/>
    <property type="match status" value="1"/>
</dbReference>
<proteinExistence type="inferred from homology"/>
<dbReference type="PROSITE" id="PS51318">
    <property type="entry name" value="TAT"/>
    <property type="match status" value="1"/>
</dbReference>
<reference evidence="5 6" key="1">
    <citation type="submission" date="2020-05" db="EMBL/GenBank/DDBJ databases">
        <title>Actinomyces sp. zg-325.</title>
        <authorList>
            <person name="Yang C."/>
        </authorList>
    </citation>
    <scope>NUCLEOTIDE SEQUENCE [LARGE SCALE GENOMIC DNA]</scope>
    <source>
        <strain evidence="6">zg-325</strain>
    </source>
</reference>
<evidence type="ECO:0000256" key="3">
    <source>
        <dbReference type="SAM" id="MobiDB-lite"/>
    </source>
</evidence>
<dbReference type="InterPro" id="IPR038482">
    <property type="entry name" value="Tp34-type_sf"/>
</dbReference>
<comment type="similarity">
    <text evidence="1">Belongs to the UPF0423 family.</text>
</comment>
<dbReference type="RefSeq" id="WP_159523924.1">
    <property type="nucleotide sequence ID" value="NZ_CP053642.1"/>
</dbReference>
<dbReference type="EMBL" id="CP053642">
    <property type="protein sequence ID" value="QKD79961.1"/>
    <property type="molecule type" value="Genomic_DNA"/>
</dbReference>
<keyword evidence="2 4" id="KW-0732">Signal</keyword>
<name>A0A6M8B973_9ACTO</name>